<evidence type="ECO:0000313" key="5">
    <source>
        <dbReference type="Proteomes" id="UP000298416"/>
    </source>
</evidence>
<protein>
    <recommendedName>
        <fullName evidence="6">Glycosyltransferase</fullName>
    </recommendedName>
</protein>
<evidence type="ECO:0000256" key="3">
    <source>
        <dbReference type="SAM" id="MobiDB-lite"/>
    </source>
</evidence>
<sequence length="500" mass="53849">MIPAVHIARGFARRSAKSTIITTPSNASKFSDSIDADRRSGFDISISLVEFPCREAGLPDGCEDLSSTTTLEMFYNFLHALDLFRRPVEDILQQGDPDCLISGAFFSWTTSVARSLGIPRVVFYGTGFFPMCVFRVLREQRPQDAVASDSEEFEVPGLPDRVLEADGAGFGIVVNTFLELEPAYASHYRKLTGKAWHIGPVSLISGVTSPEIHHDCMKWLGSRKQNSVVYVCFGSMAIVQKPQMDEIAAALEDIEQDFIWVVQILSHAAVGGFVTHCGWNSLMEGVAAGVPMVTWPLSAEQFFNEKLVAEVLGMGVPVGAEEWSKRTDERAAIGREKIARAVGRLMGGEEGERMRRRARELGKVARRAVEEGGSSYADFDSKIVVLVDYDPAAAPAKPPSKTSANSAPIPTPGPVEEPTAAAAKDSKKHKDDEFSDSDSEETAPSKSSQTGASSQSAGSVTAKDAPAQSNADPNEIANLTRKTEQVALGSSAATPAETGR</sequence>
<dbReference type="EMBL" id="PNBA02000011">
    <property type="protein sequence ID" value="KAG6408942.1"/>
    <property type="molecule type" value="Genomic_DNA"/>
</dbReference>
<dbReference type="CDD" id="cd03784">
    <property type="entry name" value="GT1_Gtf-like"/>
    <property type="match status" value="1"/>
</dbReference>
<accession>A0A8X8ZL40</accession>
<dbReference type="Pfam" id="PF00201">
    <property type="entry name" value="UDPGT"/>
    <property type="match status" value="1"/>
</dbReference>
<dbReference type="FunFam" id="3.40.50.2000:FF:000431">
    <property type="entry name" value="UDP-glycosyltransferase 90A1"/>
    <property type="match status" value="1"/>
</dbReference>
<dbReference type="Proteomes" id="UP000298416">
    <property type="component" value="Unassembled WGS sequence"/>
</dbReference>
<keyword evidence="5" id="KW-1185">Reference proteome</keyword>
<feature type="region of interest" description="Disordered" evidence="3">
    <location>
        <begin position="393"/>
        <end position="500"/>
    </location>
</feature>
<dbReference type="Gene3D" id="3.40.50.2000">
    <property type="entry name" value="Glycogen Phosphorylase B"/>
    <property type="match status" value="4"/>
</dbReference>
<evidence type="ECO:0000256" key="2">
    <source>
        <dbReference type="ARBA" id="ARBA00022679"/>
    </source>
</evidence>
<evidence type="ECO:0000313" key="4">
    <source>
        <dbReference type="EMBL" id="KAG6408942.1"/>
    </source>
</evidence>
<keyword evidence="2" id="KW-0808">Transferase</keyword>
<reference evidence="4" key="2">
    <citation type="submission" date="2020-08" db="EMBL/GenBank/DDBJ databases">
        <title>Plant Genome Project.</title>
        <authorList>
            <person name="Zhang R.-G."/>
        </authorList>
    </citation>
    <scope>NUCLEOTIDE SEQUENCE</scope>
    <source>
        <strain evidence="4">Huo1</strain>
        <tissue evidence="4">Leaf</tissue>
    </source>
</reference>
<comment type="caution">
    <text evidence="4">The sequence shown here is derived from an EMBL/GenBank/DDBJ whole genome shotgun (WGS) entry which is preliminary data.</text>
</comment>
<gene>
    <name evidence="4" type="ORF">SASPL_131970</name>
</gene>
<evidence type="ECO:0008006" key="6">
    <source>
        <dbReference type="Google" id="ProtNLM"/>
    </source>
</evidence>
<dbReference type="PANTHER" id="PTHR48047:SF123">
    <property type="entry name" value="GLYCOSYLTRANSFERASE"/>
    <property type="match status" value="1"/>
</dbReference>
<feature type="compositionally biased region" description="Low complexity" evidence="3">
    <location>
        <begin position="445"/>
        <end position="459"/>
    </location>
</feature>
<proteinExistence type="inferred from homology"/>
<organism evidence="4">
    <name type="scientific">Salvia splendens</name>
    <name type="common">Scarlet sage</name>
    <dbReference type="NCBI Taxonomy" id="180675"/>
    <lineage>
        <taxon>Eukaryota</taxon>
        <taxon>Viridiplantae</taxon>
        <taxon>Streptophyta</taxon>
        <taxon>Embryophyta</taxon>
        <taxon>Tracheophyta</taxon>
        <taxon>Spermatophyta</taxon>
        <taxon>Magnoliopsida</taxon>
        <taxon>eudicotyledons</taxon>
        <taxon>Gunneridae</taxon>
        <taxon>Pentapetalae</taxon>
        <taxon>asterids</taxon>
        <taxon>lamiids</taxon>
        <taxon>Lamiales</taxon>
        <taxon>Lamiaceae</taxon>
        <taxon>Nepetoideae</taxon>
        <taxon>Mentheae</taxon>
        <taxon>Salviinae</taxon>
        <taxon>Salvia</taxon>
        <taxon>Salvia subgen. Calosphace</taxon>
        <taxon>core Calosphace</taxon>
    </lineage>
</organism>
<comment type="similarity">
    <text evidence="1">Belongs to the UDP-glycosyltransferase family.</text>
</comment>
<dbReference type="SUPFAM" id="SSF53756">
    <property type="entry name" value="UDP-Glycosyltransferase/glycogen phosphorylase"/>
    <property type="match status" value="1"/>
</dbReference>
<feature type="compositionally biased region" description="Low complexity" evidence="3">
    <location>
        <begin position="393"/>
        <end position="408"/>
    </location>
</feature>
<dbReference type="PANTHER" id="PTHR48047">
    <property type="entry name" value="GLYCOSYLTRANSFERASE"/>
    <property type="match status" value="1"/>
</dbReference>
<dbReference type="GO" id="GO:0035251">
    <property type="term" value="F:UDP-glucosyltransferase activity"/>
    <property type="evidence" value="ECO:0007669"/>
    <property type="project" value="TreeGrafter"/>
</dbReference>
<name>A0A8X8ZL40_SALSN</name>
<dbReference type="InterPro" id="IPR002213">
    <property type="entry name" value="UDP_glucos_trans"/>
</dbReference>
<reference evidence="4" key="1">
    <citation type="submission" date="2018-01" db="EMBL/GenBank/DDBJ databases">
        <authorList>
            <person name="Mao J.F."/>
        </authorList>
    </citation>
    <scope>NUCLEOTIDE SEQUENCE</scope>
    <source>
        <strain evidence="4">Huo1</strain>
        <tissue evidence="4">Leaf</tissue>
    </source>
</reference>
<dbReference type="AlphaFoldDB" id="A0A8X8ZL40"/>
<evidence type="ECO:0000256" key="1">
    <source>
        <dbReference type="ARBA" id="ARBA00009995"/>
    </source>
</evidence>